<gene>
    <name evidence="2" type="ORF">BD311DRAFT_758518</name>
</gene>
<accession>A0A4Q9MPL1</accession>
<feature type="region of interest" description="Disordered" evidence="1">
    <location>
        <begin position="1"/>
        <end position="46"/>
    </location>
</feature>
<name>A0A4Q9MPL1_9APHY</name>
<protein>
    <submittedName>
        <fullName evidence="2">Uncharacterized protein</fullName>
    </submittedName>
</protein>
<dbReference type="Proteomes" id="UP000292957">
    <property type="component" value="Unassembled WGS sequence"/>
</dbReference>
<organism evidence="2">
    <name type="scientific">Dichomitus squalens</name>
    <dbReference type="NCBI Taxonomy" id="114155"/>
    <lineage>
        <taxon>Eukaryota</taxon>
        <taxon>Fungi</taxon>
        <taxon>Dikarya</taxon>
        <taxon>Basidiomycota</taxon>
        <taxon>Agaricomycotina</taxon>
        <taxon>Agaricomycetes</taxon>
        <taxon>Polyporales</taxon>
        <taxon>Polyporaceae</taxon>
        <taxon>Dichomitus</taxon>
    </lineage>
</organism>
<feature type="compositionally biased region" description="Polar residues" evidence="1">
    <location>
        <begin position="1"/>
        <end position="20"/>
    </location>
</feature>
<reference evidence="2" key="1">
    <citation type="submission" date="2019-01" db="EMBL/GenBank/DDBJ databases">
        <title>Draft genome sequences of three monokaryotic isolates of the white-rot basidiomycete fungus Dichomitus squalens.</title>
        <authorList>
            <consortium name="DOE Joint Genome Institute"/>
            <person name="Lopez S.C."/>
            <person name="Andreopoulos B."/>
            <person name="Pangilinan J."/>
            <person name="Lipzen A."/>
            <person name="Riley R."/>
            <person name="Ahrendt S."/>
            <person name="Ng V."/>
            <person name="Barry K."/>
            <person name="Daum C."/>
            <person name="Grigoriev I.V."/>
            <person name="Hilden K.S."/>
            <person name="Makela M.R."/>
            <person name="de Vries R.P."/>
        </authorList>
    </citation>
    <scope>NUCLEOTIDE SEQUENCE [LARGE SCALE GENOMIC DNA]</scope>
    <source>
        <strain evidence="2">OM18370.1</strain>
    </source>
</reference>
<evidence type="ECO:0000313" key="2">
    <source>
        <dbReference type="EMBL" id="TBU28372.1"/>
    </source>
</evidence>
<evidence type="ECO:0000256" key="1">
    <source>
        <dbReference type="SAM" id="MobiDB-lite"/>
    </source>
</evidence>
<dbReference type="AlphaFoldDB" id="A0A4Q9MPL1"/>
<proteinExistence type="predicted"/>
<dbReference type="EMBL" id="ML143422">
    <property type="protein sequence ID" value="TBU28372.1"/>
    <property type="molecule type" value="Genomic_DNA"/>
</dbReference>
<sequence>MDTVFSTQSSTDNPSEPGTSRDSRHRKRPHDAMGLASERPPEQILNGPGRAGGFFFNVVFAAELEYRTRRASG</sequence>